<sequence length="174" mass="19330">MSRFTLLCSIRNIWSLTDGHRKAYVLDLTSDPDDAHSFDAFFDSLPDLTQSDGPTCPWSNEDGEKLIMVCLAPALTSITAAVDITIPPSPCEDVVPASLYRHWDNERKALTLNALVELTFHVVYEKTPSSSAVPIFVVETVEVIRGGCPWFVIEEVGSEFTSFVATDRFLPLVY</sequence>
<name>A0A4S8LHX1_DENBC</name>
<dbReference type="AlphaFoldDB" id="A0A4S8LHX1"/>
<protein>
    <submittedName>
        <fullName evidence="1">Uncharacterized protein</fullName>
    </submittedName>
</protein>
<gene>
    <name evidence="1" type="ORF">K435DRAFT_866096</name>
</gene>
<reference evidence="1 2" key="1">
    <citation type="journal article" date="2019" name="Nat. Ecol. Evol.">
        <title>Megaphylogeny resolves global patterns of mushroom evolution.</title>
        <authorList>
            <person name="Varga T."/>
            <person name="Krizsan K."/>
            <person name="Foldi C."/>
            <person name="Dima B."/>
            <person name="Sanchez-Garcia M."/>
            <person name="Sanchez-Ramirez S."/>
            <person name="Szollosi G.J."/>
            <person name="Szarkandi J.G."/>
            <person name="Papp V."/>
            <person name="Albert L."/>
            <person name="Andreopoulos W."/>
            <person name="Angelini C."/>
            <person name="Antonin V."/>
            <person name="Barry K.W."/>
            <person name="Bougher N.L."/>
            <person name="Buchanan P."/>
            <person name="Buyck B."/>
            <person name="Bense V."/>
            <person name="Catcheside P."/>
            <person name="Chovatia M."/>
            <person name="Cooper J."/>
            <person name="Damon W."/>
            <person name="Desjardin D."/>
            <person name="Finy P."/>
            <person name="Geml J."/>
            <person name="Haridas S."/>
            <person name="Hughes K."/>
            <person name="Justo A."/>
            <person name="Karasinski D."/>
            <person name="Kautmanova I."/>
            <person name="Kiss B."/>
            <person name="Kocsube S."/>
            <person name="Kotiranta H."/>
            <person name="LaButti K.M."/>
            <person name="Lechner B.E."/>
            <person name="Liimatainen K."/>
            <person name="Lipzen A."/>
            <person name="Lukacs Z."/>
            <person name="Mihaltcheva S."/>
            <person name="Morgado L.N."/>
            <person name="Niskanen T."/>
            <person name="Noordeloos M.E."/>
            <person name="Ohm R.A."/>
            <person name="Ortiz-Santana B."/>
            <person name="Ovrebo C."/>
            <person name="Racz N."/>
            <person name="Riley R."/>
            <person name="Savchenko A."/>
            <person name="Shiryaev A."/>
            <person name="Soop K."/>
            <person name="Spirin V."/>
            <person name="Szebenyi C."/>
            <person name="Tomsovsky M."/>
            <person name="Tulloss R.E."/>
            <person name="Uehling J."/>
            <person name="Grigoriev I.V."/>
            <person name="Vagvolgyi C."/>
            <person name="Papp T."/>
            <person name="Martin F.M."/>
            <person name="Miettinen O."/>
            <person name="Hibbett D.S."/>
            <person name="Nagy L.G."/>
        </authorList>
    </citation>
    <scope>NUCLEOTIDE SEQUENCE [LARGE SCALE GENOMIC DNA]</scope>
    <source>
        <strain evidence="1 2">CBS 962.96</strain>
    </source>
</reference>
<organism evidence="1 2">
    <name type="scientific">Dendrothele bispora (strain CBS 962.96)</name>
    <dbReference type="NCBI Taxonomy" id="1314807"/>
    <lineage>
        <taxon>Eukaryota</taxon>
        <taxon>Fungi</taxon>
        <taxon>Dikarya</taxon>
        <taxon>Basidiomycota</taxon>
        <taxon>Agaricomycotina</taxon>
        <taxon>Agaricomycetes</taxon>
        <taxon>Agaricomycetidae</taxon>
        <taxon>Agaricales</taxon>
        <taxon>Agaricales incertae sedis</taxon>
        <taxon>Dendrothele</taxon>
    </lineage>
</organism>
<evidence type="ECO:0000313" key="1">
    <source>
        <dbReference type="EMBL" id="THU88624.1"/>
    </source>
</evidence>
<keyword evidence="2" id="KW-1185">Reference proteome</keyword>
<proteinExistence type="predicted"/>
<dbReference type="Proteomes" id="UP000297245">
    <property type="component" value="Unassembled WGS sequence"/>
</dbReference>
<accession>A0A4S8LHX1</accession>
<evidence type="ECO:0000313" key="2">
    <source>
        <dbReference type="Proteomes" id="UP000297245"/>
    </source>
</evidence>
<dbReference type="EMBL" id="ML179402">
    <property type="protein sequence ID" value="THU88624.1"/>
    <property type="molecule type" value="Genomic_DNA"/>
</dbReference>